<keyword evidence="5" id="KW-0472">Membrane</keyword>
<name>A0A8T0AUB4_SILME</name>
<dbReference type="GO" id="GO:0008270">
    <property type="term" value="F:zinc ion binding"/>
    <property type="evidence" value="ECO:0007669"/>
    <property type="project" value="UniProtKB-KW"/>
</dbReference>
<reference evidence="7" key="1">
    <citation type="submission" date="2020-08" db="EMBL/GenBank/DDBJ databases">
        <title>Chromosome-level assembly of Southern catfish (Silurus meridionalis) provides insights into visual adaptation to the nocturnal and benthic lifestyles.</title>
        <authorList>
            <person name="Zhang Y."/>
            <person name="Wang D."/>
            <person name="Peng Z."/>
        </authorList>
    </citation>
    <scope>NUCLEOTIDE SEQUENCE</scope>
    <source>
        <strain evidence="7">SWU-2019-XX</strain>
        <tissue evidence="7">Muscle</tissue>
    </source>
</reference>
<dbReference type="OrthoDB" id="6105938at2759"/>
<dbReference type="GO" id="GO:0031624">
    <property type="term" value="F:ubiquitin conjugating enzyme binding"/>
    <property type="evidence" value="ECO:0007669"/>
    <property type="project" value="TreeGrafter"/>
</dbReference>
<dbReference type="PROSITE" id="PS00518">
    <property type="entry name" value="ZF_RING_1"/>
    <property type="match status" value="1"/>
</dbReference>
<proteinExistence type="predicted"/>
<dbReference type="InterPro" id="IPR033263">
    <property type="entry name" value="RNF180"/>
</dbReference>
<dbReference type="Gene3D" id="3.30.40.10">
    <property type="entry name" value="Zinc/RING finger domain, C3HC4 (zinc finger)"/>
    <property type="match status" value="1"/>
</dbReference>
<protein>
    <recommendedName>
        <fullName evidence="6">RING-type domain-containing protein</fullName>
    </recommendedName>
</protein>
<dbReference type="Pfam" id="PF13923">
    <property type="entry name" value="zf-C3HC4_2"/>
    <property type="match status" value="1"/>
</dbReference>
<dbReference type="GO" id="GO:0042415">
    <property type="term" value="P:norepinephrine metabolic process"/>
    <property type="evidence" value="ECO:0007669"/>
    <property type="project" value="TreeGrafter"/>
</dbReference>
<dbReference type="Pfam" id="PF19332">
    <property type="entry name" value="RNF180_C"/>
    <property type="match status" value="1"/>
</dbReference>
<feature type="domain" description="RING-type" evidence="6">
    <location>
        <begin position="312"/>
        <end position="354"/>
    </location>
</feature>
<keyword evidence="8" id="KW-1185">Reference proteome</keyword>
<dbReference type="FunFam" id="3.30.40.10:FF:001248">
    <property type="entry name" value="Ring finger protein 180"/>
    <property type="match status" value="1"/>
</dbReference>
<sequence length="465" mass="53321">MASVDTDEVPDPGGTQEEPSILRCKKCRRCAVDSSCLLAASEDHMAKCTVWHVNVDALPDWILSVINQVHWTTGKLNCQHCGARLGGFNFLNCSRCPFGEDTTVHLNKSRVDQVVKHLVYLSRPGTARVQTGLQVKHKVSEGQVDKTPSCELHQVTHVVGLEPEPQIRQTQATHFYSEQPVISLCSRPIPLPPICPVHEEVNEAAAQDTDSHTWMSATELSDPLQDQDNHTDSFRLPTQDIRQVNISDGVTEDTQDHIRFTTVQMLTKREKNHLKSLRRKQRKKDRWIQRQLEEKRVNLLSSDDEEKEGMLCAVCLDVYYKPYMCQPCSHVFCEPCLRTLAKSRASSTPCPLCRTLISHVIFQEGLHQHTKTHFQKEYRLRDETFQKTNYSKWPLPSCTKHFRILWGLHRPSADQLQFPLRALGLNRLGVDVIRGWTFYSDMITSLNWVLPSFIILCGLFYILLW</sequence>
<evidence type="ECO:0000256" key="1">
    <source>
        <dbReference type="ARBA" id="ARBA00022723"/>
    </source>
</evidence>
<dbReference type="PANTHER" id="PTHR46717">
    <property type="entry name" value="E3 UBIQUITIN-PROTEIN LIGASE RNF180"/>
    <property type="match status" value="1"/>
</dbReference>
<dbReference type="AlphaFoldDB" id="A0A8T0AUB4"/>
<dbReference type="SMART" id="SM00184">
    <property type="entry name" value="RING"/>
    <property type="match status" value="1"/>
</dbReference>
<accession>A0A8T0AUB4</accession>
<dbReference type="PANTHER" id="PTHR46717:SF1">
    <property type="entry name" value="E3 UBIQUITIN-PROTEIN LIGASE RNF180"/>
    <property type="match status" value="1"/>
</dbReference>
<dbReference type="InterPro" id="IPR045790">
    <property type="entry name" value="RNF180_C"/>
</dbReference>
<feature type="transmembrane region" description="Helical" evidence="5">
    <location>
        <begin position="446"/>
        <end position="464"/>
    </location>
</feature>
<keyword evidence="5" id="KW-0812">Transmembrane</keyword>
<dbReference type="GO" id="GO:0042428">
    <property type="term" value="P:serotonin metabolic process"/>
    <property type="evidence" value="ECO:0007669"/>
    <property type="project" value="TreeGrafter"/>
</dbReference>
<dbReference type="PROSITE" id="PS50089">
    <property type="entry name" value="ZF_RING_2"/>
    <property type="match status" value="1"/>
</dbReference>
<dbReference type="GO" id="GO:0005789">
    <property type="term" value="C:endoplasmic reticulum membrane"/>
    <property type="evidence" value="ECO:0007669"/>
    <property type="project" value="TreeGrafter"/>
</dbReference>
<dbReference type="InterPro" id="IPR017907">
    <property type="entry name" value="Znf_RING_CS"/>
</dbReference>
<evidence type="ECO:0000313" key="8">
    <source>
        <dbReference type="Proteomes" id="UP000606274"/>
    </source>
</evidence>
<keyword evidence="2 4" id="KW-0863">Zinc-finger</keyword>
<dbReference type="EMBL" id="JABFDY010000015">
    <property type="protein sequence ID" value="KAF7696947.1"/>
    <property type="molecule type" value="Genomic_DNA"/>
</dbReference>
<dbReference type="GO" id="GO:0032436">
    <property type="term" value="P:positive regulation of proteasomal ubiquitin-dependent protein catabolic process"/>
    <property type="evidence" value="ECO:0007669"/>
    <property type="project" value="TreeGrafter"/>
</dbReference>
<keyword evidence="3" id="KW-0862">Zinc</keyword>
<dbReference type="GO" id="GO:0061630">
    <property type="term" value="F:ubiquitin protein ligase activity"/>
    <property type="evidence" value="ECO:0007669"/>
    <property type="project" value="InterPro"/>
</dbReference>
<keyword evidence="1" id="KW-0479">Metal-binding</keyword>
<evidence type="ECO:0000256" key="4">
    <source>
        <dbReference type="PROSITE-ProRule" id="PRU00175"/>
    </source>
</evidence>
<evidence type="ECO:0000256" key="3">
    <source>
        <dbReference type="ARBA" id="ARBA00022833"/>
    </source>
</evidence>
<dbReference type="InterPro" id="IPR001841">
    <property type="entry name" value="Znf_RING"/>
</dbReference>
<evidence type="ECO:0000259" key="6">
    <source>
        <dbReference type="PROSITE" id="PS50089"/>
    </source>
</evidence>
<dbReference type="SUPFAM" id="SSF57850">
    <property type="entry name" value="RING/U-box"/>
    <property type="match status" value="1"/>
</dbReference>
<comment type="caution">
    <text evidence="7">The sequence shown here is derived from an EMBL/GenBank/DDBJ whole genome shotgun (WGS) entry which is preliminary data.</text>
</comment>
<gene>
    <name evidence="7" type="ORF">HF521_005365</name>
</gene>
<dbReference type="CDD" id="cd16554">
    <property type="entry name" value="RING-HC_RNF180"/>
    <property type="match status" value="1"/>
</dbReference>
<evidence type="ECO:0000256" key="5">
    <source>
        <dbReference type="SAM" id="Phobius"/>
    </source>
</evidence>
<keyword evidence="5" id="KW-1133">Transmembrane helix</keyword>
<dbReference type="InterPro" id="IPR013083">
    <property type="entry name" value="Znf_RING/FYVE/PHD"/>
</dbReference>
<evidence type="ECO:0000313" key="7">
    <source>
        <dbReference type="EMBL" id="KAF7696947.1"/>
    </source>
</evidence>
<dbReference type="Proteomes" id="UP000606274">
    <property type="component" value="Unassembled WGS sequence"/>
</dbReference>
<dbReference type="GO" id="GO:0000209">
    <property type="term" value="P:protein polyubiquitination"/>
    <property type="evidence" value="ECO:0007669"/>
    <property type="project" value="InterPro"/>
</dbReference>
<evidence type="ECO:0000256" key="2">
    <source>
        <dbReference type="ARBA" id="ARBA00022771"/>
    </source>
</evidence>
<organism evidence="7 8">
    <name type="scientific">Silurus meridionalis</name>
    <name type="common">Southern catfish</name>
    <name type="synonym">Silurus soldatovi meridionalis</name>
    <dbReference type="NCBI Taxonomy" id="175797"/>
    <lineage>
        <taxon>Eukaryota</taxon>
        <taxon>Metazoa</taxon>
        <taxon>Chordata</taxon>
        <taxon>Craniata</taxon>
        <taxon>Vertebrata</taxon>
        <taxon>Euteleostomi</taxon>
        <taxon>Actinopterygii</taxon>
        <taxon>Neopterygii</taxon>
        <taxon>Teleostei</taxon>
        <taxon>Ostariophysi</taxon>
        <taxon>Siluriformes</taxon>
        <taxon>Siluridae</taxon>
        <taxon>Silurus</taxon>
    </lineage>
</organism>